<keyword evidence="1" id="KW-1185">Reference proteome</keyword>
<sequence>WLTVEEYQTLIAEVEANVNSRPLTYLQGSVSDQVVLRPIDFISPGARVGVPTHRQAVDERDPDYLPPGTESDEQLLQMFDQTLTRLDKAWNYFQEHYLKSLRQRAQLIHRGLNPQRHAIPRPGDVVIVHEDNLARGEWKV</sequence>
<accession>A0A1I7YC08</accession>
<reference evidence="2" key="1">
    <citation type="submission" date="2016-11" db="UniProtKB">
        <authorList>
            <consortium name="WormBaseParasite"/>
        </authorList>
    </citation>
    <scope>IDENTIFICATION</scope>
</reference>
<evidence type="ECO:0000313" key="1">
    <source>
        <dbReference type="Proteomes" id="UP000095287"/>
    </source>
</evidence>
<dbReference type="Proteomes" id="UP000095287">
    <property type="component" value="Unplaced"/>
</dbReference>
<organism evidence="1 2">
    <name type="scientific">Steinernema glaseri</name>
    <dbReference type="NCBI Taxonomy" id="37863"/>
    <lineage>
        <taxon>Eukaryota</taxon>
        <taxon>Metazoa</taxon>
        <taxon>Ecdysozoa</taxon>
        <taxon>Nematoda</taxon>
        <taxon>Chromadorea</taxon>
        <taxon>Rhabditida</taxon>
        <taxon>Tylenchina</taxon>
        <taxon>Panagrolaimomorpha</taxon>
        <taxon>Strongyloidoidea</taxon>
        <taxon>Steinernematidae</taxon>
        <taxon>Steinernema</taxon>
    </lineage>
</organism>
<proteinExistence type="predicted"/>
<evidence type="ECO:0000313" key="2">
    <source>
        <dbReference type="WBParaSite" id="L893_g14851.t1"/>
    </source>
</evidence>
<name>A0A1I7YC08_9BILA</name>
<dbReference type="AlphaFoldDB" id="A0A1I7YC08"/>
<protein>
    <submittedName>
        <fullName evidence="2">DUF5641 domain-containing protein</fullName>
    </submittedName>
</protein>
<dbReference type="WBParaSite" id="L893_g14851.t1">
    <property type="protein sequence ID" value="L893_g14851.t1"/>
    <property type="gene ID" value="L893_g14851"/>
</dbReference>